<protein>
    <submittedName>
        <fullName evidence="2">Excalibur domain-containing protein</fullName>
    </submittedName>
</protein>
<proteinExistence type="predicted"/>
<organism evidence="2 3">
    <name type="scientific">Gallaecimonas xiamenensis 3-C-1</name>
    <dbReference type="NCBI Taxonomy" id="745411"/>
    <lineage>
        <taxon>Bacteria</taxon>
        <taxon>Pseudomonadati</taxon>
        <taxon>Pseudomonadota</taxon>
        <taxon>Gammaproteobacteria</taxon>
        <taxon>Enterobacterales</taxon>
        <taxon>Gallaecimonadaceae</taxon>
        <taxon>Gallaecimonas</taxon>
    </lineage>
</organism>
<gene>
    <name evidence="2" type="ORF">B3C1_13114</name>
</gene>
<dbReference type="EMBL" id="AMRI01000019">
    <property type="protein sequence ID" value="EKE70937.1"/>
    <property type="molecule type" value="Genomic_DNA"/>
</dbReference>
<accession>K2J7M5</accession>
<name>K2J7M5_9GAMM</name>
<dbReference type="RefSeq" id="WP_008485388.1">
    <property type="nucleotide sequence ID" value="NZ_AMRI01000019.1"/>
</dbReference>
<dbReference type="SMART" id="SM00894">
    <property type="entry name" value="Excalibur"/>
    <property type="match status" value="1"/>
</dbReference>
<feature type="domain" description="Excalibur calcium-binding" evidence="1">
    <location>
        <begin position="65"/>
        <end position="100"/>
    </location>
</feature>
<dbReference type="Proteomes" id="UP000006755">
    <property type="component" value="Unassembled WGS sequence"/>
</dbReference>
<dbReference type="InterPro" id="IPR008613">
    <property type="entry name" value="Excalibur_Ca-bd_domain"/>
</dbReference>
<evidence type="ECO:0000313" key="3">
    <source>
        <dbReference type="Proteomes" id="UP000006755"/>
    </source>
</evidence>
<evidence type="ECO:0000313" key="2">
    <source>
        <dbReference type="EMBL" id="EKE70937.1"/>
    </source>
</evidence>
<evidence type="ECO:0000259" key="1">
    <source>
        <dbReference type="SMART" id="SM00894"/>
    </source>
</evidence>
<keyword evidence="3" id="KW-1185">Reference proteome</keyword>
<dbReference type="STRING" id="745411.B3C1_13114"/>
<comment type="caution">
    <text evidence="2">The sequence shown here is derived from an EMBL/GenBank/DDBJ whole genome shotgun (WGS) entry which is preliminary data.</text>
</comment>
<dbReference type="Pfam" id="PF05901">
    <property type="entry name" value="Excalibur"/>
    <property type="match status" value="1"/>
</dbReference>
<dbReference type="AlphaFoldDB" id="K2J7M5"/>
<dbReference type="eggNOG" id="COG1278">
    <property type="taxonomic scope" value="Bacteria"/>
</dbReference>
<sequence length="105" mass="11107">MKFGRLIALTLVAFGTVHLLKYHSPLVLPSALADSPPSANAPAALPASAPAKPSALEAPAFRCEGKRYCSQMGSRAEAEFYLAQCPGTRMDGDGDGIPCENDSRW</sequence>
<reference evidence="2 3" key="1">
    <citation type="journal article" date="2012" name="J. Bacteriol.">
        <title>Genome Sequence of Gallaecimonas xiamenensis Type Strain 3-C-1.</title>
        <authorList>
            <person name="Lai Q."/>
            <person name="Wang L."/>
            <person name="Wang W."/>
            <person name="Shao Z."/>
        </authorList>
    </citation>
    <scope>NUCLEOTIDE SEQUENCE [LARGE SCALE GENOMIC DNA]</scope>
    <source>
        <strain evidence="2 3">3-C-1</strain>
    </source>
</reference>